<dbReference type="Proteomes" id="UP000244855">
    <property type="component" value="Unassembled WGS sequence"/>
</dbReference>
<organism evidence="2 3">
    <name type="scientific">Periconia macrospinosa</name>
    <dbReference type="NCBI Taxonomy" id="97972"/>
    <lineage>
        <taxon>Eukaryota</taxon>
        <taxon>Fungi</taxon>
        <taxon>Dikarya</taxon>
        <taxon>Ascomycota</taxon>
        <taxon>Pezizomycotina</taxon>
        <taxon>Dothideomycetes</taxon>
        <taxon>Pleosporomycetidae</taxon>
        <taxon>Pleosporales</taxon>
        <taxon>Massarineae</taxon>
        <taxon>Periconiaceae</taxon>
        <taxon>Periconia</taxon>
    </lineage>
</organism>
<gene>
    <name evidence="2" type="ORF">DM02DRAFT_128320</name>
</gene>
<evidence type="ECO:0000256" key="1">
    <source>
        <dbReference type="SAM" id="MobiDB-lite"/>
    </source>
</evidence>
<dbReference type="EMBL" id="KZ805469">
    <property type="protein sequence ID" value="PVH96268.1"/>
    <property type="molecule type" value="Genomic_DNA"/>
</dbReference>
<reference evidence="2 3" key="1">
    <citation type="journal article" date="2018" name="Sci. Rep.">
        <title>Comparative genomics provides insights into the lifestyle and reveals functional heterogeneity of dark septate endophytic fungi.</title>
        <authorList>
            <person name="Knapp D.G."/>
            <person name="Nemeth J.B."/>
            <person name="Barry K."/>
            <person name="Hainaut M."/>
            <person name="Henrissat B."/>
            <person name="Johnson J."/>
            <person name="Kuo A."/>
            <person name="Lim J.H.P."/>
            <person name="Lipzen A."/>
            <person name="Nolan M."/>
            <person name="Ohm R.A."/>
            <person name="Tamas L."/>
            <person name="Grigoriev I.V."/>
            <person name="Spatafora J.W."/>
            <person name="Nagy L.G."/>
            <person name="Kovacs G.M."/>
        </authorList>
    </citation>
    <scope>NUCLEOTIDE SEQUENCE [LARGE SCALE GENOMIC DNA]</scope>
    <source>
        <strain evidence="2 3">DSE2036</strain>
    </source>
</reference>
<evidence type="ECO:0000313" key="3">
    <source>
        <dbReference type="Proteomes" id="UP000244855"/>
    </source>
</evidence>
<proteinExistence type="predicted"/>
<keyword evidence="3" id="KW-1185">Reference proteome</keyword>
<protein>
    <submittedName>
        <fullName evidence="2">Uncharacterized protein</fullName>
    </submittedName>
</protein>
<feature type="compositionally biased region" description="Basic and acidic residues" evidence="1">
    <location>
        <begin position="207"/>
        <end position="216"/>
    </location>
</feature>
<evidence type="ECO:0000313" key="2">
    <source>
        <dbReference type="EMBL" id="PVH96268.1"/>
    </source>
</evidence>
<feature type="region of interest" description="Disordered" evidence="1">
    <location>
        <begin position="155"/>
        <end position="216"/>
    </location>
</feature>
<accession>A0A2V1DDY3</accession>
<name>A0A2V1DDY3_9PLEO</name>
<feature type="non-terminal residue" evidence="2">
    <location>
        <position position="1"/>
    </location>
</feature>
<sequence length="216" mass="24361">NIRCTSPNHIYTAPFHQVTPSATYSGKPRTANNYQYITNMCCRRRPSTLHSTTNTAFYHTKNDQHQYQQDPPLLQTQPQNSFFFSPEDPQTQCCHPRHYHPYRPHHLSNTNTTSLSMASLLILSLGLGAIKIKEHRDEKKARKAALQDWEDQLTTTTSRGPLGNVKTKVTGRRKRGEGLDGSRCVSGRWEEGVESGGVAPPSYQEVVGERGQGRRA</sequence>
<dbReference type="AlphaFoldDB" id="A0A2V1DDY3"/>